<dbReference type="InterPro" id="IPR036291">
    <property type="entry name" value="NAD(P)-bd_dom_sf"/>
</dbReference>
<protein>
    <submittedName>
        <fullName evidence="4">Shikimate dehydrogenase</fullName>
        <ecNumber evidence="4">1.1.1.25</ecNumber>
    </submittedName>
</protein>
<dbReference type="Pfam" id="PF08501">
    <property type="entry name" value="Shikimate_dh_N"/>
    <property type="match status" value="1"/>
</dbReference>
<dbReference type="InterPro" id="IPR046346">
    <property type="entry name" value="Aminoacid_DH-like_N_sf"/>
</dbReference>
<organism evidence="4 5">
    <name type="scientific">Schumannella soli</name>
    <dbReference type="NCBI Taxonomy" id="2590779"/>
    <lineage>
        <taxon>Bacteria</taxon>
        <taxon>Bacillati</taxon>
        <taxon>Actinomycetota</taxon>
        <taxon>Actinomycetes</taxon>
        <taxon>Micrococcales</taxon>
        <taxon>Microbacteriaceae</taxon>
        <taxon>Schumannella</taxon>
    </lineage>
</organism>
<dbReference type="Gene3D" id="3.40.50.10860">
    <property type="entry name" value="Leucine Dehydrogenase, chain A, domain 1"/>
    <property type="match status" value="1"/>
</dbReference>
<dbReference type="NCBIfam" id="NF001311">
    <property type="entry name" value="PRK00258.1-3"/>
    <property type="match status" value="1"/>
</dbReference>
<keyword evidence="2" id="KW-0028">Amino-acid biosynthesis</keyword>
<dbReference type="OrthoDB" id="9776868at2"/>
<dbReference type="SUPFAM" id="SSF51735">
    <property type="entry name" value="NAD(P)-binding Rossmann-fold domains"/>
    <property type="match status" value="1"/>
</dbReference>
<dbReference type="CDD" id="cd01065">
    <property type="entry name" value="NAD_bind_Shikimate_DH"/>
    <property type="match status" value="1"/>
</dbReference>
<keyword evidence="2" id="KW-0057">Aromatic amino acid biosynthesis</keyword>
<dbReference type="InterPro" id="IPR013708">
    <property type="entry name" value="Shikimate_DH-bd_N"/>
</dbReference>
<gene>
    <name evidence="4" type="ORF">FJ657_11180</name>
</gene>
<evidence type="ECO:0000256" key="2">
    <source>
        <dbReference type="ARBA" id="ARBA00023141"/>
    </source>
</evidence>
<dbReference type="AlphaFoldDB" id="A0A506Y5P0"/>
<dbReference type="EMBL" id="VHQG01000002">
    <property type="protein sequence ID" value="TPW76338.1"/>
    <property type="molecule type" value="Genomic_DNA"/>
</dbReference>
<sequence length="274" mass="28568">MPDPVRRLAVLGSPIGHSQSPALHRAAYGVLGLDWEYDRAEVTDAELEGFLAGLGPEWLGLSLTMPLKRRLIELVDDVDPVARATGQANTLLFTPEGPRVFNTDVAGIVDAVREAGGADPRRVLVLGGGATARSAVAAGHEFGAEVLLAARAPERVADAGGAEVVPLAAADLAGADLVVSTIPGGVDIPVVVPALRADQLLLDVVYHPWPTPLAARWQVSGGALVHGLGMLLHQAVRQIRIFRSGDPELPLPDEAAVLAAMRAAVHGEAPSRRS</sequence>
<dbReference type="GO" id="GO:0004764">
    <property type="term" value="F:shikimate 3-dehydrogenase (NADP+) activity"/>
    <property type="evidence" value="ECO:0007669"/>
    <property type="project" value="UniProtKB-EC"/>
</dbReference>
<comment type="pathway">
    <text evidence="1">Metabolic intermediate biosynthesis; chorismate biosynthesis; chorismate from D-erythrose 4-phosphate and phosphoenolpyruvate: step 4/7.</text>
</comment>
<accession>A0A506Y5P0</accession>
<dbReference type="PANTHER" id="PTHR21089:SF1">
    <property type="entry name" value="BIFUNCTIONAL 3-DEHYDROQUINATE DEHYDRATASE_SHIKIMATE DEHYDROGENASE, CHLOROPLASTIC"/>
    <property type="match status" value="1"/>
</dbReference>
<dbReference type="GO" id="GO:0005829">
    <property type="term" value="C:cytosol"/>
    <property type="evidence" value="ECO:0007669"/>
    <property type="project" value="TreeGrafter"/>
</dbReference>
<proteinExistence type="predicted"/>
<dbReference type="GO" id="GO:0050661">
    <property type="term" value="F:NADP binding"/>
    <property type="evidence" value="ECO:0007669"/>
    <property type="project" value="TreeGrafter"/>
</dbReference>
<dbReference type="SUPFAM" id="SSF53223">
    <property type="entry name" value="Aminoacid dehydrogenase-like, N-terminal domain"/>
    <property type="match status" value="1"/>
</dbReference>
<dbReference type="GO" id="GO:0009423">
    <property type="term" value="P:chorismate biosynthetic process"/>
    <property type="evidence" value="ECO:0007669"/>
    <property type="project" value="TreeGrafter"/>
</dbReference>
<dbReference type="InterPro" id="IPR022893">
    <property type="entry name" value="Shikimate_DH_fam"/>
</dbReference>
<dbReference type="EC" id="1.1.1.25" evidence="4"/>
<name>A0A506Y5P0_9MICO</name>
<evidence type="ECO:0000313" key="5">
    <source>
        <dbReference type="Proteomes" id="UP000316252"/>
    </source>
</evidence>
<reference evidence="4 5" key="1">
    <citation type="submission" date="2019-06" db="EMBL/GenBank/DDBJ databases">
        <authorList>
            <person name="Li F."/>
        </authorList>
    </citation>
    <scope>NUCLEOTIDE SEQUENCE [LARGE SCALE GENOMIC DNA]</scope>
    <source>
        <strain evidence="4 5">10F1D-1</strain>
    </source>
</reference>
<dbReference type="PANTHER" id="PTHR21089">
    <property type="entry name" value="SHIKIMATE DEHYDROGENASE"/>
    <property type="match status" value="1"/>
</dbReference>
<keyword evidence="5" id="KW-1185">Reference proteome</keyword>
<evidence type="ECO:0000313" key="4">
    <source>
        <dbReference type="EMBL" id="TPW76338.1"/>
    </source>
</evidence>
<dbReference type="GO" id="GO:0009073">
    <property type="term" value="P:aromatic amino acid family biosynthetic process"/>
    <property type="evidence" value="ECO:0007669"/>
    <property type="project" value="UniProtKB-KW"/>
</dbReference>
<evidence type="ECO:0000256" key="1">
    <source>
        <dbReference type="ARBA" id="ARBA00004871"/>
    </source>
</evidence>
<dbReference type="Gene3D" id="3.40.50.720">
    <property type="entry name" value="NAD(P)-binding Rossmann-like Domain"/>
    <property type="match status" value="1"/>
</dbReference>
<dbReference type="GO" id="GO:0019632">
    <property type="term" value="P:shikimate metabolic process"/>
    <property type="evidence" value="ECO:0007669"/>
    <property type="project" value="TreeGrafter"/>
</dbReference>
<feature type="domain" description="Shikimate dehydrogenase substrate binding N-terminal" evidence="3">
    <location>
        <begin position="10"/>
        <end position="91"/>
    </location>
</feature>
<evidence type="ECO:0000259" key="3">
    <source>
        <dbReference type="Pfam" id="PF08501"/>
    </source>
</evidence>
<dbReference type="RefSeq" id="WP_141163694.1">
    <property type="nucleotide sequence ID" value="NZ_VHQG01000002.1"/>
</dbReference>
<dbReference type="Proteomes" id="UP000316252">
    <property type="component" value="Unassembled WGS sequence"/>
</dbReference>
<comment type="caution">
    <text evidence="4">The sequence shown here is derived from an EMBL/GenBank/DDBJ whole genome shotgun (WGS) entry which is preliminary data.</text>
</comment>
<keyword evidence="4" id="KW-0560">Oxidoreductase</keyword>